<evidence type="ECO:0000313" key="10">
    <source>
        <dbReference type="Proteomes" id="UP000037392"/>
    </source>
</evidence>
<dbReference type="RefSeq" id="WP_045091689.1">
    <property type="nucleotide sequence ID" value="NZ_KQ235885.1"/>
</dbReference>
<keyword evidence="4 7" id="KW-0812">Transmembrane</keyword>
<evidence type="ECO:0000256" key="2">
    <source>
        <dbReference type="ARBA" id="ARBA00022448"/>
    </source>
</evidence>
<dbReference type="GeneID" id="93164923"/>
<dbReference type="InterPro" id="IPR000515">
    <property type="entry name" value="MetI-like"/>
</dbReference>
<dbReference type="AlphaFoldDB" id="A0A0J9EBB6"/>
<dbReference type="PATRIC" id="fig|742734.4.peg.5495"/>
<dbReference type="InterPro" id="IPR050901">
    <property type="entry name" value="BP-dep_ABC_trans_perm"/>
</dbReference>
<dbReference type="PROSITE" id="PS50928">
    <property type="entry name" value="ABC_TM1"/>
    <property type="match status" value="1"/>
</dbReference>
<dbReference type="OrthoDB" id="27560at2"/>
<comment type="similarity">
    <text evidence="7">Belongs to the binding-protein-dependent transport system permease family.</text>
</comment>
<feature type="transmembrane region" description="Helical" evidence="7">
    <location>
        <begin position="12"/>
        <end position="36"/>
    </location>
</feature>
<reference evidence="9 10" key="1">
    <citation type="submission" date="2011-04" db="EMBL/GenBank/DDBJ databases">
        <title>The Genome Sequence of Clostridium citroniae WAL-19142.</title>
        <authorList>
            <consortium name="The Broad Institute Genome Sequencing Platform"/>
            <person name="Earl A."/>
            <person name="Ward D."/>
            <person name="Feldgarden M."/>
            <person name="Gevers D."/>
            <person name="Warren Y.A."/>
            <person name="Tyrrell K.L."/>
            <person name="Citron D.M."/>
            <person name="Goldstein E.J."/>
            <person name="Daigneault M."/>
            <person name="Allen-Vercoe E."/>
            <person name="Young S.K."/>
            <person name="Zeng Q."/>
            <person name="Gargeya S."/>
            <person name="Fitzgerald M."/>
            <person name="Haas B."/>
            <person name="Abouelleil A."/>
            <person name="Alvarado L."/>
            <person name="Arachchi H.M."/>
            <person name="Berlin A."/>
            <person name="Brown A."/>
            <person name="Chapman S.B."/>
            <person name="Chen Z."/>
            <person name="Dunbar C."/>
            <person name="Freedman E."/>
            <person name="Gearin G."/>
            <person name="Gellesch M."/>
            <person name="Goldberg J."/>
            <person name="Griggs A."/>
            <person name="Gujja S."/>
            <person name="Heilman E.R."/>
            <person name="Heiman D."/>
            <person name="Howarth C."/>
            <person name="Larson L."/>
            <person name="Lui A."/>
            <person name="MacDonald P.J."/>
            <person name="Mehta T."/>
            <person name="Montmayeur A."/>
            <person name="Murphy C."/>
            <person name="Neiman D."/>
            <person name="Pearson M."/>
            <person name="Priest M."/>
            <person name="Roberts A."/>
            <person name="Saif S."/>
            <person name="Shea T."/>
            <person name="Shenoy N."/>
            <person name="Sisk P."/>
            <person name="Stolte C."/>
            <person name="Sykes S."/>
            <person name="White J."/>
            <person name="Yandava C."/>
            <person name="Wortman J."/>
            <person name="Nusbaum C."/>
            <person name="Birren B."/>
        </authorList>
    </citation>
    <scope>NUCLEOTIDE SEQUENCE [LARGE SCALE GENOMIC DNA]</scope>
    <source>
        <strain evidence="9 10">WAL-19142</strain>
    </source>
</reference>
<dbReference type="GO" id="GO:0055085">
    <property type="term" value="P:transmembrane transport"/>
    <property type="evidence" value="ECO:0007669"/>
    <property type="project" value="InterPro"/>
</dbReference>
<dbReference type="SUPFAM" id="SSF161098">
    <property type="entry name" value="MetI-like"/>
    <property type="match status" value="1"/>
</dbReference>
<feature type="transmembrane region" description="Helical" evidence="7">
    <location>
        <begin position="149"/>
        <end position="170"/>
    </location>
</feature>
<evidence type="ECO:0000256" key="3">
    <source>
        <dbReference type="ARBA" id="ARBA00022475"/>
    </source>
</evidence>
<evidence type="ECO:0000256" key="4">
    <source>
        <dbReference type="ARBA" id="ARBA00022692"/>
    </source>
</evidence>
<sequence>MTYGQKKRLKKRLLRILTVNIPLILLFVVIVFPVYWTVVTSLKDESTILDIPIKYFPSPVTFSNYKYIWENMGFDHYFFNSVLVTGVSTIASTVISVFGGYAISRYRFKGKGLSYGVLLVSQMFPGVVLMIPLFVIFKNLGIVNSPYSLMITYTTVRIPFCMIMISGFVSGVSPALEEAAQIDGCTIMQSVFRIVVPTIAPGIVAAGAFSFVSSWNEYVYAFTFLSSEKYFTLPIGLKLMQGEFTVAYGSLAAGCVMALVPVLILFAYIQKYLVSGLSSGAVKG</sequence>
<gene>
    <name evidence="9" type="ORF">HMPREF9470_05137</name>
</gene>
<dbReference type="PANTHER" id="PTHR32243">
    <property type="entry name" value="MALTOSE TRANSPORT SYSTEM PERMEASE-RELATED"/>
    <property type="match status" value="1"/>
</dbReference>
<dbReference type="Pfam" id="PF00528">
    <property type="entry name" value="BPD_transp_1"/>
    <property type="match status" value="1"/>
</dbReference>
<dbReference type="GO" id="GO:0005886">
    <property type="term" value="C:plasma membrane"/>
    <property type="evidence" value="ECO:0007669"/>
    <property type="project" value="UniProtKB-SubCell"/>
</dbReference>
<organism evidence="9 10">
    <name type="scientific">[Clostridium] citroniae WAL-19142</name>
    <dbReference type="NCBI Taxonomy" id="742734"/>
    <lineage>
        <taxon>Bacteria</taxon>
        <taxon>Bacillati</taxon>
        <taxon>Bacillota</taxon>
        <taxon>Clostridia</taxon>
        <taxon>Lachnospirales</taxon>
        <taxon>Lachnospiraceae</taxon>
        <taxon>Enterocloster</taxon>
    </lineage>
</organism>
<keyword evidence="5 7" id="KW-1133">Transmembrane helix</keyword>
<dbReference type="Proteomes" id="UP000037392">
    <property type="component" value="Unassembled WGS sequence"/>
</dbReference>
<evidence type="ECO:0000256" key="6">
    <source>
        <dbReference type="ARBA" id="ARBA00023136"/>
    </source>
</evidence>
<dbReference type="EMBL" id="ADLK01000047">
    <property type="protein sequence ID" value="KMW12965.1"/>
    <property type="molecule type" value="Genomic_DNA"/>
</dbReference>
<evidence type="ECO:0000256" key="1">
    <source>
        <dbReference type="ARBA" id="ARBA00004651"/>
    </source>
</evidence>
<accession>A0A0J9EBB6</accession>
<feature type="transmembrane region" description="Helical" evidence="7">
    <location>
        <begin position="191"/>
        <end position="212"/>
    </location>
</feature>
<feature type="transmembrane region" description="Helical" evidence="7">
    <location>
        <begin position="115"/>
        <end position="137"/>
    </location>
</feature>
<dbReference type="Gene3D" id="1.10.3720.10">
    <property type="entry name" value="MetI-like"/>
    <property type="match status" value="1"/>
</dbReference>
<evidence type="ECO:0000313" key="9">
    <source>
        <dbReference type="EMBL" id="KMW12965.1"/>
    </source>
</evidence>
<feature type="transmembrane region" description="Helical" evidence="7">
    <location>
        <begin position="246"/>
        <end position="269"/>
    </location>
</feature>
<keyword evidence="3" id="KW-1003">Cell membrane</keyword>
<keyword evidence="6 7" id="KW-0472">Membrane</keyword>
<evidence type="ECO:0000259" key="8">
    <source>
        <dbReference type="PROSITE" id="PS50928"/>
    </source>
</evidence>
<evidence type="ECO:0000256" key="7">
    <source>
        <dbReference type="RuleBase" id="RU363032"/>
    </source>
</evidence>
<keyword evidence="2 7" id="KW-0813">Transport</keyword>
<protein>
    <recommendedName>
        <fullName evidence="8">ABC transmembrane type-1 domain-containing protein</fullName>
    </recommendedName>
</protein>
<comment type="subcellular location">
    <subcellularLocation>
        <location evidence="1 7">Cell membrane</location>
        <topology evidence="1 7">Multi-pass membrane protein</topology>
    </subcellularLocation>
</comment>
<feature type="domain" description="ABC transmembrane type-1" evidence="8">
    <location>
        <begin position="78"/>
        <end position="269"/>
    </location>
</feature>
<dbReference type="CDD" id="cd06261">
    <property type="entry name" value="TM_PBP2"/>
    <property type="match status" value="1"/>
</dbReference>
<dbReference type="InterPro" id="IPR035906">
    <property type="entry name" value="MetI-like_sf"/>
</dbReference>
<name>A0A0J9EBB6_9FIRM</name>
<dbReference type="PANTHER" id="PTHR32243:SF18">
    <property type="entry name" value="INNER MEMBRANE ABC TRANSPORTER PERMEASE PROTEIN YCJP"/>
    <property type="match status" value="1"/>
</dbReference>
<feature type="transmembrane region" description="Helical" evidence="7">
    <location>
        <begin position="77"/>
        <end position="103"/>
    </location>
</feature>
<evidence type="ECO:0000256" key="5">
    <source>
        <dbReference type="ARBA" id="ARBA00022989"/>
    </source>
</evidence>
<comment type="caution">
    <text evidence="9">The sequence shown here is derived from an EMBL/GenBank/DDBJ whole genome shotgun (WGS) entry which is preliminary data.</text>
</comment>
<proteinExistence type="inferred from homology"/>